<evidence type="ECO:0008006" key="3">
    <source>
        <dbReference type="Google" id="ProtNLM"/>
    </source>
</evidence>
<dbReference type="Proteomes" id="UP000290657">
    <property type="component" value="Unassembled WGS sequence"/>
</dbReference>
<proteinExistence type="predicted"/>
<reference evidence="1 2" key="1">
    <citation type="submission" date="2017-10" db="EMBL/GenBank/DDBJ databases">
        <title>Genomics of the genus Arcobacter.</title>
        <authorList>
            <person name="Perez-Cataluna A."/>
            <person name="Figueras M.J."/>
        </authorList>
    </citation>
    <scope>NUCLEOTIDE SEQUENCE [LARGE SCALE GENOMIC DNA]</scope>
    <source>
        <strain evidence="1 2">CECT 8987</strain>
    </source>
</reference>
<accession>A0A4Q0XW01</accession>
<dbReference type="SUPFAM" id="SSF158682">
    <property type="entry name" value="TerB-like"/>
    <property type="match status" value="1"/>
</dbReference>
<comment type="caution">
    <text evidence="1">The sequence shown here is derived from an EMBL/GenBank/DDBJ whole genome shotgun (WGS) entry which is preliminary data.</text>
</comment>
<gene>
    <name evidence="1" type="ORF">CRV04_02235</name>
</gene>
<sequence>MLLMQLRSNEKFAFLELAHHLARVDGNYGENEYDIIQEYCAEMGIDDMIEYDEESFELESLLKEFKAKKSQKILLLELMILVHADDKFHFKEDELVNKIAEFYKMDKQILEHYSSWGKAVTALYNQGKLFLEE</sequence>
<protein>
    <recommendedName>
        <fullName evidence="3">TerB family tellurite resistance protein</fullName>
    </recommendedName>
</protein>
<dbReference type="EMBL" id="PDKN01000001">
    <property type="protein sequence ID" value="RXJ60854.1"/>
    <property type="molecule type" value="Genomic_DNA"/>
</dbReference>
<dbReference type="CDD" id="cd07177">
    <property type="entry name" value="terB_like"/>
    <property type="match status" value="1"/>
</dbReference>
<dbReference type="Gene3D" id="1.10.3680.10">
    <property type="entry name" value="TerB-like"/>
    <property type="match status" value="1"/>
</dbReference>
<dbReference type="OrthoDB" id="5345601at2"/>
<dbReference type="AlphaFoldDB" id="A0A4Q0XW01"/>
<organism evidence="1 2">
    <name type="scientific">Candidatus Marinarcus aquaticus</name>
    <dbReference type="NCBI Taxonomy" id="2044504"/>
    <lineage>
        <taxon>Bacteria</taxon>
        <taxon>Pseudomonadati</taxon>
        <taxon>Campylobacterota</taxon>
        <taxon>Epsilonproteobacteria</taxon>
        <taxon>Campylobacterales</taxon>
        <taxon>Arcobacteraceae</taxon>
        <taxon>Candidatus Marinarcus</taxon>
    </lineage>
</organism>
<dbReference type="InterPro" id="IPR029024">
    <property type="entry name" value="TerB-like"/>
</dbReference>
<evidence type="ECO:0000313" key="1">
    <source>
        <dbReference type="EMBL" id="RXJ60854.1"/>
    </source>
</evidence>
<evidence type="ECO:0000313" key="2">
    <source>
        <dbReference type="Proteomes" id="UP000290657"/>
    </source>
</evidence>
<keyword evidence="2" id="KW-1185">Reference proteome</keyword>
<name>A0A4Q0XW01_9BACT</name>